<organism evidence="2 3">
    <name type="scientific">Acinetobacter baumannii MRSN 3527</name>
    <dbReference type="NCBI Taxonomy" id="1409923"/>
    <lineage>
        <taxon>Bacteria</taxon>
        <taxon>Pseudomonadati</taxon>
        <taxon>Pseudomonadota</taxon>
        <taxon>Gammaproteobacteria</taxon>
        <taxon>Moraxellales</taxon>
        <taxon>Moraxellaceae</taxon>
        <taxon>Acinetobacter</taxon>
        <taxon>Acinetobacter calcoaceticus/baumannii complex</taxon>
    </lineage>
</organism>
<protein>
    <submittedName>
        <fullName evidence="2">Uncharacterized protein</fullName>
    </submittedName>
</protein>
<feature type="region of interest" description="Disordered" evidence="1">
    <location>
        <begin position="1"/>
        <end position="23"/>
    </location>
</feature>
<dbReference type="RefSeq" id="WP_000681896.1">
    <property type="nucleotide sequence ID" value="NZ_JPHZ01000024.1"/>
</dbReference>
<gene>
    <name evidence="2" type="ORF">T630_1445</name>
</gene>
<proteinExistence type="predicted"/>
<dbReference type="PATRIC" id="fig|1409923.3.peg.1796"/>
<accession>A0A0J1D4T1</accession>
<dbReference type="EMBL" id="JPHZ01000024">
    <property type="protein sequence ID" value="KLT86813.1"/>
    <property type="molecule type" value="Genomic_DNA"/>
</dbReference>
<evidence type="ECO:0000313" key="2">
    <source>
        <dbReference type="EMBL" id="KLT86813.1"/>
    </source>
</evidence>
<evidence type="ECO:0000313" key="3">
    <source>
        <dbReference type="Proteomes" id="UP000036122"/>
    </source>
</evidence>
<evidence type="ECO:0000256" key="1">
    <source>
        <dbReference type="SAM" id="MobiDB-lite"/>
    </source>
</evidence>
<dbReference type="Proteomes" id="UP000036122">
    <property type="component" value="Unassembled WGS sequence"/>
</dbReference>
<dbReference type="AlphaFoldDB" id="A0A0J1D4T1"/>
<comment type="caution">
    <text evidence="2">The sequence shown here is derived from an EMBL/GenBank/DDBJ whole genome shotgun (WGS) entry which is preliminary data.</text>
</comment>
<name>A0A0J1D4T1_ACIBA</name>
<reference evidence="2 3" key="1">
    <citation type="submission" date="2014-07" db="EMBL/GenBank/DDBJ databases">
        <authorList>
            <person name="Harkins D.M."/>
            <person name="Lesho E."/>
            <person name="Waterman P.E."/>
            <person name="Chan A."/>
            <person name="Fouts D.E."/>
        </authorList>
    </citation>
    <scope>NUCLEOTIDE SEQUENCE [LARGE SCALE GENOMIC DNA]</scope>
    <source>
        <strain evidence="2 3">MRSN 3527</strain>
    </source>
</reference>
<sequence length="51" mass="5989">MKHLSNVQQPPKVENKANKPKPPKGWMWIKVILLVLRFILKRILQDDDLGN</sequence>